<reference evidence="3" key="1">
    <citation type="submission" date="2023-03" db="UniProtKB">
        <authorList>
            <consortium name="EnsemblPlants"/>
        </authorList>
    </citation>
    <scope>IDENTIFICATION</scope>
</reference>
<dbReference type="Gramene" id="MELO3C017446.2.1">
    <property type="protein sequence ID" value="MELO3C017446.2.1"/>
    <property type="gene ID" value="MELO3C017446.2"/>
</dbReference>
<proteinExistence type="predicted"/>
<evidence type="ECO:0000256" key="1">
    <source>
        <dbReference type="SAM" id="MobiDB-lite"/>
    </source>
</evidence>
<sequence>MDFNDLDDVSLAPLIKKASVPDVVTEKSTDHVLSVHSQGSSSSEAEGRTDVCNDEPPAGDDDVAELSILMTIMVRFLLMIMLIKVLIMILNQRLN</sequence>
<keyword evidence="2" id="KW-0472">Membrane</keyword>
<name>A0A9I9DFZ8_CUCME</name>
<feature type="transmembrane region" description="Helical" evidence="2">
    <location>
        <begin position="66"/>
        <end position="90"/>
    </location>
</feature>
<feature type="region of interest" description="Disordered" evidence="1">
    <location>
        <begin position="29"/>
        <end position="59"/>
    </location>
</feature>
<evidence type="ECO:0008006" key="4">
    <source>
        <dbReference type="Google" id="ProtNLM"/>
    </source>
</evidence>
<organism evidence="3">
    <name type="scientific">Cucumis melo</name>
    <name type="common">Muskmelon</name>
    <dbReference type="NCBI Taxonomy" id="3656"/>
    <lineage>
        <taxon>Eukaryota</taxon>
        <taxon>Viridiplantae</taxon>
        <taxon>Streptophyta</taxon>
        <taxon>Embryophyta</taxon>
        <taxon>Tracheophyta</taxon>
        <taxon>Spermatophyta</taxon>
        <taxon>Magnoliopsida</taxon>
        <taxon>eudicotyledons</taxon>
        <taxon>Gunneridae</taxon>
        <taxon>Pentapetalae</taxon>
        <taxon>rosids</taxon>
        <taxon>fabids</taxon>
        <taxon>Cucurbitales</taxon>
        <taxon>Cucurbitaceae</taxon>
        <taxon>Benincaseae</taxon>
        <taxon>Cucumis</taxon>
    </lineage>
</organism>
<protein>
    <recommendedName>
        <fullName evidence="4">Envelope-like protein</fullName>
    </recommendedName>
</protein>
<dbReference type="AlphaFoldDB" id="A0A9I9DFZ8"/>
<evidence type="ECO:0000256" key="2">
    <source>
        <dbReference type="SAM" id="Phobius"/>
    </source>
</evidence>
<keyword evidence="2" id="KW-1133">Transmembrane helix</keyword>
<accession>A0A9I9DFZ8</accession>
<feature type="compositionally biased region" description="Low complexity" evidence="1">
    <location>
        <begin position="34"/>
        <end position="43"/>
    </location>
</feature>
<dbReference type="EnsemblPlants" id="MELO3C017446.2.1">
    <property type="protein sequence ID" value="MELO3C017446.2.1"/>
    <property type="gene ID" value="MELO3C017446.2"/>
</dbReference>
<evidence type="ECO:0000313" key="3">
    <source>
        <dbReference type="EnsemblPlants" id="MELO3C017446.2.1"/>
    </source>
</evidence>
<keyword evidence="2" id="KW-0812">Transmembrane</keyword>